<evidence type="ECO:0000259" key="2">
    <source>
        <dbReference type="PROSITE" id="PS50943"/>
    </source>
</evidence>
<dbReference type="GO" id="GO:0003677">
    <property type="term" value="F:DNA binding"/>
    <property type="evidence" value="ECO:0007669"/>
    <property type="project" value="UniProtKB-KW"/>
</dbReference>
<dbReference type="Proteomes" id="UP000879542">
    <property type="component" value="Unassembled WGS sequence"/>
</dbReference>
<dbReference type="CDD" id="cd00093">
    <property type="entry name" value="HTH_XRE"/>
    <property type="match status" value="1"/>
</dbReference>
<reference evidence="3" key="2">
    <citation type="submission" date="2021-06" db="EMBL/GenBank/DDBJ databases">
        <authorList>
            <consortium name="NCBI Pathogen Detection Project"/>
        </authorList>
    </citation>
    <scope>NUCLEOTIDE SEQUENCE</scope>
    <source>
        <strain evidence="3">Clostridioides</strain>
    </source>
</reference>
<dbReference type="PANTHER" id="PTHR46558">
    <property type="entry name" value="TRACRIPTIONAL REGULATORY PROTEIN-RELATED-RELATED"/>
    <property type="match status" value="1"/>
</dbReference>
<accession>A0A9P4DB08</accession>
<dbReference type="Pfam" id="PF01381">
    <property type="entry name" value="HTH_3"/>
    <property type="match status" value="1"/>
</dbReference>
<comment type="caution">
    <text evidence="3">The sequence shown here is derived from an EMBL/GenBank/DDBJ whole genome shotgun (WGS) entry which is preliminary data.</text>
</comment>
<sequence length="64" mass="7524">MKINNNLKLQREKIGLTQLEVAQKAKITERSYQYYEAGERLPNIRTALKIARILNTNCEKLFNE</sequence>
<name>A0A9P4DB08_CLODI</name>
<dbReference type="RefSeq" id="WP_021390966.1">
    <property type="nucleotide sequence ID" value="NZ_BINA01000073.1"/>
</dbReference>
<evidence type="ECO:0000256" key="1">
    <source>
        <dbReference type="ARBA" id="ARBA00023125"/>
    </source>
</evidence>
<dbReference type="PANTHER" id="PTHR46558:SF11">
    <property type="entry name" value="HTH-TYPE TRANSCRIPTIONAL REGULATOR XRE"/>
    <property type="match status" value="1"/>
</dbReference>
<dbReference type="PROSITE" id="PS50943">
    <property type="entry name" value="HTH_CROC1"/>
    <property type="match status" value="1"/>
</dbReference>
<dbReference type="InterPro" id="IPR001387">
    <property type="entry name" value="Cro/C1-type_HTH"/>
</dbReference>
<evidence type="ECO:0000313" key="3">
    <source>
        <dbReference type="EMBL" id="HBH2621792.1"/>
    </source>
</evidence>
<dbReference type="AlphaFoldDB" id="A0A9P4DB08"/>
<evidence type="ECO:0000313" key="4">
    <source>
        <dbReference type="Proteomes" id="UP000879542"/>
    </source>
</evidence>
<dbReference type="SUPFAM" id="SSF47413">
    <property type="entry name" value="lambda repressor-like DNA-binding domains"/>
    <property type="match status" value="1"/>
</dbReference>
<organism evidence="3 4">
    <name type="scientific">Clostridioides difficile</name>
    <name type="common">Peptoclostridium difficile</name>
    <dbReference type="NCBI Taxonomy" id="1496"/>
    <lineage>
        <taxon>Bacteria</taxon>
        <taxon>Bacillati</taxon>
        <taxon>Bacillota</taxon>
        <taxon>Clostridia</taxon>
        <taxon>Peptostreptococcales</taxon>
        <taxon>Peptostreptococcaceae</taxon>
        <taxon>Clostridioides</taxon>
    </lineage>
</organism>
<feature type="domain" description="HTH cro/C1-type" evidence="2">
    <location>
        <begin position="7"/>
        <end position="61"/>
    </location>
</feature>
<dbReference type="EMBL" id="DAEQIJ010000027">
    <property type="protein sequence ID" value="HBH2621792.1"/>
    <property type="molecule type" value="Genomic_DNA"/>
</dbReference>
<reference evidence="3" key="1">
    <citation type="journal article" date="2018" name="Genome Biol.">
        <title>SKESA: strategic k-mer extension for scrupulous assemblies.</title>
        <authorList>
            <person name="Souvorov A."/>
            <person name="Agarwala R."/>
            <person name="Lipman D.J."/>
        </authorList>
    </citation>
    <scope>NUCLEOTIDE SEQUENCE</scope>
    <source>
        <strain evidence="3">Clostridioides</strain>
    </source>
</reference>
<proteinExistence type="predicted"/>
<protein>
    <submittedName>
        <fullName evidence="3">Helix-turn-helix transcriptional regulator</fullName>
    </submittedName>
</protein>
<keyword evidence="1" id="KW-0238">DNA-binding</keyword>
<gene>
    <name evidence="3" type="ORF">KRQ00_003602</name>
</gene>
<dbReference type="SMART" id="SM00530">
    <property type="entry name" value="HTH_XRE"/>
    <property type="match status" value="1"/>
</dbReference>
<dbReference type="Gene3D" id="1.10.260.40">
    <property type="entry name" value="lambda repressor-like DNA-binding domains"/>
    <property type="match status" value="1"/>
</dbReference>
<dbReference type="InterPro" id="IPR010982">
    <property type="entry name" value="Lambda_DNA-bd_dom_sf"/>
</dbReference>